<reference evidence="3" key="2">
    <citation type="submission" date="2025-08" db="UniProtKB">
        <authorList>
            <consortium name="Ensembl"/>
        </authorList>
    </citation>
    <scope>IDENTIFICATION</scope>
</reference>
<dbReference type="SMART" id="SM00185">
    <property type="entry name" value="ARM"/>
    <property type="match status" value="8"/>
</dbReference>
<dbReference type="GO" id="GO:0007288">
    <property type="term" value="P:sperm axoneme assembly"/>
    <property type="evidence" value="ECO:0007669"/>
    <property type="project" value="TreeGrafter"/>
</dbReference>
<reference evidence="3" key="3">
    <citation type="submission" date="2025-09" db="UniProtKB">
        <authorList>
            <consortium name="Ensembl"/>
        </authorList>
    </citation>
    <scope>IDENTIFICATION</scope>
</reference>
<dbReference type="Proteomes" id="UP000694680">
    <property type="component" value="Chromosome 5"/>
</dbReference>
<evidence type="ECO:0000256" key="2">
    <source>
        <dbReference type="SAM" id="MobiDB-lite"/>
    </source>
</evidence>
<dbReference type="GO" id="GO:0005576">
    <property type="term" value="C:extracellular region"/>
    <property type="evidence" value="ECO:0007669"/>
    <property type="project" value="GOC"/>
</dbReference>
<sequence>MSQRQFIEAFDHYQRSKLHFVQIVADMSIKPRNIKILQEAGVISQLRPLVYEMVPSIQHNVVLALGRLADHNEELAMIVVQEDILPQLVQSIPSQKRSYKKAAVFVLQAVAKYSPELSQAVVDCGGLNALVHCLEDFDPGVKEAAGSALGIIAQHNAMLSQAVVDAGAVPLLVFSLQEPEMAVKRIAASTLSEIAKHTPELAHVVVDTGILAHLPQMICSSNAKQKRPVLSVLSQISKHSAELAEMVIIADIFPAVLVCLQDPDDYVKKNAVTLLKEVVKHSADLSQVIVNCGSVPEVVDYLCKSHGHMQLPGIMLLGYVGGHSKNLAMDVIRAKGLQQLAICLSEDNEQHIKAATVWSIGQIGHHTPEHANAVATAGLLLKVLQLYMQVSSSEDLRIKSKKTLKNILLKCTHLPSLEPLLYNTPSKILKYVLGQFSKMLPHDNKARQTFVTSGGLRKVQEMDAEPGSALQEQINAINSCFPEEIVQYYSPGYSEILLERLENYKPSKVDPSTEETQDQPDRQHPMVAQAQEDPSHTPRAKPPHQLLQRPQAEKRRSPPSKHLHPNTQQVAPVASPSTGTQKHKAP</sequence>
<feature type="region of interest" description="Disordered" evidence="2">
    <location>
        <begin position="507"/>
        <end position="586"/>
    </location>
</feature>
<dbReference type="Gene3D" id="1.25.10.10">
    <property type="entry name" value="Leucine-rich Repeat Variant"/>
    <property type="match status" value="2"/>
</dbReference>
<dbReference type="GO" id="GO:1990138">
    <property type="term" value="P:neuron projection extension"/>
    <property type="evidence" value="ECO:0007669"/>
    <property type="project" value="TreeGrafter"/>
</dbReference>
<dbReference type="InterPro" id="IPR016024">
    <property type="entry name" value="ARM-type_fold"/>
</dbReference>
<dbReference type="Pfam" id="PF02985">
    <property type="entry name" value="HEAT"/>
    <property type="match status" value="1"/>
</dbReference>
<dbReference type="GO" id="GO:0046847">
    <property type="term" value="P:filopodium assembly"/>
    <property type="evidence" value="ECO:0007669"/>
    <property type="project" value="TreeGrafter"/>
</dbReference>
<dbReference type="GO" id="GO:0015630">
    <property type="term" value="C:microtubule cytoskeleton"/>
    <property type="evidence" value="ECO:0007669"/>
    <property type="project" value="TreeGrafter"/>
</dbReference>
<evidence type="ECO:0000256" key="1">
    <source>
        <dbReference type="ARBA" id="ARBA00022737"/>
    </source>
</evidence>
<dbReference type="GO" id="GO:0001669">
    <property type="term" value="C:acrosomal vesicle"/>
    <property type="evidence" value="ECO:0007669"/>
    <property type="project" value="TreeGrafter"/>
</dbReference>
<dbReference type="InterPro" id="IPR011989">
    <property type="entry name" value="ARM-like"/>
</dbReference>
<protein>
    <submittedName>
        <fullName evidence="3">Sperm associated antigen 6</fullName>
    </submittedName>
</protein>
<dbReference type="Pfam" id="PF00514">
    <property type="entry name" value="Arm"/>
    <property type="match status" value="2"/>
</dbReference>
<keyword evidence="1" id="KW-0677">Repeat</keyword>
<evidence type="ECO:0000313" key="4">
    <source>
        <dbReference type="Proteomes" id="UP000694680"/>
    </source>
</evidence>
<dbReference type="GO" id="GO:0097228">
    <property type="term" value="C:sperm principal piece"/>
    <property type="evidence" value="ECO:0007669"/>
    <property type="project" value="TreeGrafter"/>
</dbReference>
<dbReference type="GO" id="GO:0003351">
    <property type="term" value="P:epithelial cilium movement involved in extracellular fluid movement"/>
    <property type="evidence" value="ECO:0007669"/>
    <property type="project" value="TreeGrafter"/>
</dbReference>
<dbReference type="GO" id="GO:0005930">
    <property type="term" value="C:axoneme"/>
    <property type="evidence" value="ECO:0007669"/>
    <property type="project" value="TreeGrafter"/>
</dbReference>
<reference evidence="3" key="1">
    <citation type="submission" date="2020-06" db="EMBL/GenBank/DDBJ databases">
        <authorList>
            <consortium name="Wellcome Sanger Institute Data Sharing"/>
        </authorList>
    </citation>
    <scope>NUCLEOTIDE SEQUENCE [LARGE SCALE GENOMIC DNA]</scope>
</reference>
<feature type="compositionally biased region" description="Polar residues" evidence="2">
    <location>
        <begin position="565"/>
        <end position="580"/>
    </location>
</feature>
<dbReference type="AlphaFoldDB" id="A0A8C5GC82"/>
<dbReference type="PANTHER" id="PTHR23314">
    <property type="entry name" value="SPERM-ASSOCIATED ANTIGEN 6 ARMADILLO REPEAT-CONTAINING"/>
    <property type="match status" value="1"/>
</dbReference>
<name>A0A8C5GC82_GOUWI</name>
<dbReference type="InterPro" id="IPR000357">
    <property type="entry name" value="HEAT"/>
</dbReference>
<accession>A0A8C5GC82</accession>
<dbReference type="SUPFAM" id="SSF48371">
    <property type="entry name" value="ARM repeat"/>
    <property type="match status" value="1"/>
</dbReference>
<proteinExistence type="predicted"/>
<dbReference type="Ensembl" id="ENSGWIT00000030709.1">
    <property type="protein sequence ID" value="ENSGWIP00000028149.1"/>
    <property type="gene ID" value="ENSGWIG00000014725.1"/>
</dbReference>
<keyword evidence="4" id="KW-1185">Reference proteome</keyword>
<dbReference type="GO" id="GO:0008017">
    <property type="term" value="F:microtubule binding"/>
    <property type="evidence" value="ECO:0007669"/>
    <property type="project" value="TreeGrafter"/>
</dbReference>
<evidence type="ECO:0000313" key="3">
    <source>
        <dbReference type="Ensembl" id="ENSGWIP00000028149.1"/>
    </source>
</evidence>
<dbReference type="InterPro" id="IPR000225">
    <property type="entry name" value="Armadillo"/>
</dbReference>
<organism evidence="3 4">
    <name type="scientific">Gouania willdenowi</name>
    <name type="common">Blunt-snouted clingfish</name>
    <name type="synonym">Lepadogaster willdenowi</name>
    <dbReference type="NCBI Taxonomy" id="441366"/>
    <lineage>
        <taxon>Eukaryota</taxon>
        <taxon>Metazoa</taxon>
        <taxon>Chordata</taxon>
        <taxon>Craniata</taxon>
        <taxon>Vertebrata</taxon>
        <taxon>Euteleostomi</taxon>
        <taxon>Actinopterygii</taxon>
        <taxon>Neopterygii</taxon>
        <taxon>Teleostei</taxon>
        <taxon>Neoteleostei</taxon>
        <taxon>Acanthomorphata</taxon>
        <taxon>Ovalentaria</taxon>
        <taxon>Blenniimorphae</taxon>
        <taxon>Blenniiformes</taxon>
        <taxon>Gobiesocoidei</taxon>
        <taxon>Gobiesocidae</taxon>
        <taxon>Gobiesocinae</taxon>
        <taxon>Gouania</taxon>
    </lineage>
</organism>
<dbReference type="PANTHER" id="PTHR23314:SF0">
    <property type="entry name" value="SPERM-ASSOCIATED ANTIGEN 6"/>
    <property type="match status" value="1"/>
</dbReference>